<protein>
    <submittedName>
        <fullName evidence="1">Uncharacterized protein</fullName>
    </submittedName>
</protein>
<accession>A0A4C1X5L7</accession>
<organism evidence="1 2">
    <name type="scientific">Eumeta variegata</name>
    <name type="common">Bagworm moth</name>
    <name type="synonym">Eumeta japonica</name>
    <dbReference type="NCBI Taxonomy" id="151549"/>
    <lineage>
        <taxon>Eukaryota</taxon>
        <taxon>Metazoa</taxon>
        <taxon>Ecdysozoa</taxon>
        <taxon>Arthropoda</taxon>
        <taxon>Hexapoda</taxon>
        <taxon>Insecta</taxon>
        <taxon>Pterygota</taxon>
        <taxon>Neoptera</taxon>
        <taxon>Endopterygota</taxon>
        <taxon>Lepidoptera</taxon>
        <taxon>Glossata</taxon>
        <taxon>Ditrysia</taxon>
        <taxon>Tineoidea</taxon>
        <taxon>Psychidae</taxon>
        <taxon>Oiketicinae</taxon>
        <taxon>Eumeta</taxon>
    </lineage>
</organism>
<dbReference type="AlphaFoldDB" id="A0A4C1X5L7"/>
<keyword evidence="2" id="KW-1185">Reference proteome</keyword>
<gene>
    <name evidence="1" type="ORF">EVAR_39146_1</name>
</gene>
<reference evidence="1 2" key="1">
    <citation type="journal article" date="2019" name="Commun. Biol.">
        <title>The bagworm genome reveals a unique fibroin gene that provides high tensile strength.</title>
        <authorList>
            <person name="Kono N."/>
            <person name="Nakamura H."/>
            <person name="Ohtoshi R."/>
            <person name="Tomita M."/>
            <person name="Numata K."/>
            <person name="Arakawa K."/>
        </authorList>
    </citation>
    <scope>NUCLEOTIDE SEQUENCE [LARGE SCALE GENOMIC DNA]</scope>
</reference>
<dbReference type="EMBL" id="BGZK01000751">
    <property type="protein sequence ID" value="GBP59061.1"/>
    <property type="molecule type" value="Genomic_DNA"/>
</dbReference>
<evidence type="ECO:0000313" key="1">
    <source>
        <dbReference type="EMBL" id="GBP59061.1"/>
    </source>
</evidence>
<proteinExistence type="predicted"/>
<name>A0A4C1X5L7_EUMVA</name>
<comment type="caution">
    <text evidence="1">The sequence shown here is derived from an EMBL/GenBank/DDBJ whole genome shotgun (WGS) entry which is preliminary data.</text>
</comment>
<dbReference type="Proteomes" id="UP000299102">
    <property type="component" value="Unassembled WGS sequence"/>
</dbReference>
<evidence type="ECO:0000313" key="2">
    <source>
        <dbReference type="Proteomes" id="UP000299102"/>
    </source>
</evidence>
<sequence length="127" mass="13618">MHAPLMLSYHFQFEGLKVFSSAVMENFKDVTSSCLTPLCTAFYLKLSSTKILMVESTAPSLRPPVPAPADPSGATASARSCHIWDSSRGMSRIARGGRVSRLFADNKARPLKSLSLAGRCVAAVPTS</sequence>